<evidence type="ECO:0000313" key="13">
    <source>
        <dbReference type="EMBL" id="QDZ21742.1"/>
    </source>
</evidence>
<evidence type="ECO:0000256" key="1">
    <source>
        <dbReference type="ARBA" id="ARBA00004138"/>
    </source>
</evidence>
<name>A0A5B8MR74_9CHLO</name>
<evidence type="ECO:0000256" key="3">
    <source>
        <dbReference type="ARBA" id="ARBA00007460"/>
    </source>
</evidence>
<evidence type="ECO:0000256" key="5">
    <source>
        <dbReference type="ARBA" id="ARBA00022490"/>
    </source>
</evidence>
<feature type="compositionally biased region" description="Polar residues" evidence="11">
    <location>
        <begin position="351"/>
        <end position="361"/>
    </location>
</feature>
<reference evidence="13 14" key="1">
    <citation type="submission" date="2018-07" db="EMBL/GenBank/DDBJ databases">
        <title>The complete nuclear genome of the prasinophyte Chloropicon primus (CCMP1205).</title>
        <authorList>
            <person name="Pombert J.-F."/>
            <person name="Otis C."/>
            <person name="Turmel M."/>
            <person name="Lemieux C."/>
        </authorList>
    </citation>
    <scope>NUCLEOTIDE SEQUENCE [LARGE SCALE GENOMIC DNA]</scope>
    <source>
        <strain evidence="13 14">CCMP1205</strain>
    </source>
</reference>
<dbReference type="Gene3D" id="1.20.1520.10">
    <property type="entry name" value="ADP-ribosylation factor-like 2-binding protein, domain"/>
    <property type="match status" value="1"/>
</dbReference>
<keyword evidence="7" id="KW-0969">Cilium</keyword>
<dbReference type="GO" id="GO:0097546">
    <property type="term" value="C:ciliary base"/>
    <property type="evidence" value="ECO:0007669"/>
    <property type="project" value="TreeGrafter"/>
</dbReference>
<dbReference type="STRING" id="1764295.A0A5B8MR74"/>
<feature type="region of interest" description="Disordered" evidence="11">
    <location>
        <begin position="467"/>
        <end position="495"/>
    </location>
</feature>
<evidence type="ECO:0000256" key="8">
    <source>
        <dbReference type="ARBA" id="ARBA00023273"/>
    </source>
</evidence>
<evidence type="ECO:0000256" key="4">
    <source>
        <dbReference type="ARBA" id="ARBA00021815"/>
    </source>
</evidence>
<evidence type="ECO:0000256" key="2">
    <source>
        <dbReference type="ARBA" id="ARBA00004496"/>
    </source>
</evidence>
<evidence type="ECO:0000313" key="14">
    <source>
        <dbReference type="Proteomes" id="UP000316726"/>
    </source>
</evidence>
<feature type="compositionally biased region" description="Low complexity" evidence="11">
    <location>
        <begin position="336"/>
        <end position="350"/>
    </location>
</feature>
<dbReference type="EMBL" id="CP031039">
    <property type="protein sequence ID" value="QDZ21742.1"/>
    <property type="molecule type" value="Genomic_DNA"/>
</dbReference>
<keyword evidence="14" id="KW-1185">Reference proteome</keyword>
<comment type="similarity">
    <text evidence="3">Belongs to the CFAP36 family.</text>
</comment>
<sequence>MVEKKALSKKGEDVTNEWLSEAIISFLKGPCYSVPLMSFIDEHCLVFDLEEENKFEYTTLHIDFMNLVDKLLCELLEDLGVKPEKLVSVLSSDLSQNQISSFVLTSILSVEDFLQFKAMMVKRNVELTNQVIESLIEKKEQEAAKAAEEKKRKEKEEEEQILAENGNVDEETLLVLKLSKQQFELEDSARKAMENVDFSGVNGEEGQEEAFEKALKESLKVKSKIDQEKAELEQALAMSIALEKEVAASRQADEEAAAEEAAQQAVAKEVVEASPAEAEEQPPSDADSQPEASAEAPRAEQEQASTVQAEEVVAEKPAPLVKKTSSLPPLNLDSISAAPSTGTTPGSTLSDQSRPLHSSRFQGAGYKSDAGSTSSKSTASSSVIDSVREAAYAAAETQKGLLQTKKENLLIKEKQVESTSMKVSELDEKRKDYIIKQRAALVAKNNAERQKQLADFLLSSKENLFPKARETKEANKKKEELPPITQEQSQDQQRAALRHELAKMFKQQLLGGM</sequence>
<feature type="compositionally biased region" description="Low complexity" evidence="11">
    <location>
        <begin position="259"/>
        <end position="276"/>
    </location>
</feature>
<evidence type="ECO:0000256" key="10">
    <source>
        <dbReference type="SAM" id="Coils"/>
    </source>
</evidence>
<keyword evidence="8" id="KW-0966">Cell projection</keyword>
<organism evidence="13 14">
    <name type="scientific">Chloropicon primus</name>
    <dbReference type="NCBI Taxonomy" id="1764295"/>
    <lineage>
        <taxon>Eukaryota</taxon>
        <taxon>Viridiplantae</taxon>
        <taxon>Chlorophyta</taxon>
        <taxon>Chloropicophyceae</taxon>
        <taxon>Chloropicales</taxon>
        <taxon>Chloropicaceae</taxon>
        <taxon>Chloropicon</taxon>
    </lineage>
</organism>
<dbReference type="InterPro" id="IPR038888">
    <property type="entry name" value="CFAP36"/>
</dbReference>
<feature type="region of interest" description="Disordered" evidence="11">
    <location>
        <begin position="246"/>
        <end position="383"/>
    </location>
</feature>
<feature type="coiled-coil region" evidence="10">
    <location>
        <begin position="215"/>
        <end position="245"/>
    </location>
</feature>
<dbReference type="PANTHER" id="PTHR21532">
    <property type="entry name" value="PHOSPHODIESTERASE HL"/>
    <property type="match status" value="1"/>
</dbReference>
<feature type="compositionally biased region" description="Basic and acidic residues" evidence="11">
    <location>
        <begin position="467"/>
        <end position="481"/>
    </location>
</feature>
<feature type="domain" description="BART" evidence="12">
    <location>
        <begin position="16"/>
        <end position="128"/>
    </location>
</feature>
<dbReference type="OrthoDB" id="272687at2759"/>
<evidence type="ECO:0000256" key="11">
    <source>
        <dbReference type="SAM" id="MobiDB-lite"/>
    </source>
</evidence>
<evidence type="ECO:0000256" key="9">
    <source>
        <dbReference type="ARBA" id="ARBA00031593"/>
    </source>
</evidence>
<dbReference type="Proteomes" id="UP000316726">
    <property type="component" value="Chromosome 6"/>
</dbReference>
<keyword evidence="5" id="KW-0963">Cytoplasm</keyword>
<dbReference type="InterPro" id="IPR042541">
    <property type="entry name" value="BART_sf"/>
</dbReference>
<keyword evidence="6 10" id="KW-0175">Coiled coil</keyword>
<comment type="subcellular location">
    <subcellularLocation>
        <location evidence="1">Cell projection</location>
        <location evidence="1">Cilium</location>
    </subcellularLocation>
    <subcellularLocation>
        <location evidence="2">Cytoplasm</location>
    </subcellularLocation>
</comment>
<evidence type="ECO:0000259" key="12">
    <source>
        <dbReference type="Pfam" id="PF11527"/>
    </source>
</evidence>
<dbReference type="InterPro" id="IPR023379">
    <property type="entry name" value="BART_dom"/>
</dbReference>
<feature type="compositionally biased region" description="Low complexity" evidence="11">
    <location>
        <begin position="367"/>
        <end position="383"/>
    </location>
</feature>
<dbReference type="PANTHER" id="PTHR21532:SF0">
    <property type="entry name" value="CILIA- AND FLAGELLA-ASSOCIATED PROTEIN 36"/>
    <property type="match status" value="1"/>
</dbReference>
<gene>
    <name evidence="13" type="ORF">A3770_06p42600</name>
</gene>
<evidence type="ECO:0000256" key="7">
    <source>
        <dbReference type="ARBA" id="ARBA00023069"/>
    </source>
</evidence>
<dbReference type="GO" id="GO:0005930">
    <property type="term" value="C:axoneme"/>
    <property type="evidence" value="ECO:0007669"/>
    <property type="project" value="TreeGrafter"/>
</dbReference>
<evidence type="ECO:0000256" key="6">
    <source>
        <dbReference type="ARBA" id="ARBA00023054"/>
    </source>
</evidence>
<accession>A0A5B8MR74</accession>
<dbReference type="Pfam" id="PF11527">
    <property type="entry name" value="ARL2_Bind_BART"/>
    <property type="match status" value="1"/>
</dbReference>
<dbReference type="AlphaFoldDB" id="A0A5B8MR74"/>
<feature type="coiled-coil region" evidence="10">
    <location>
        <begin position="122"/>
        <end position="165"/>
    </location>
</feature>
<proteinExistence type="inferred from homology"/>
<protein>
    <recommendedName>
        <fullName evidence="4">Cilia- and flagella-associated protein 36</fullName>
    </recommendedName>
    <alternativeName>
        <fullName evidence="9">Coiled-coil domain-containing protein 104</fullName>
    </alternativeName>
</protein>